<feature type="transmembrane region" description="Helical" evidence="2">
    <location>
        <begin position="14"/>
        <end position="33"/>
    </location>
</feature>
<reference evidence="5" key="1">
    <citation type="journal article" date="2019" name="Int. J. Syst. Evol. Microbiol.">
        <title>The Global Catalogue of Microorganisms (GCM) 10K type strain sequencing project: providing services to taxonomists for standard genome sequencing and annotation.</title>
        <authorList>
            <consortium name="The Broad Institute Genomics Platform"/>
            <consortium name="The Broad Institute Genome Sequencing Center for Infectious Disease"/>
            <person name="Wu L."/>
            <person name="Ma J."/>
        </authorList>
    </citation>
    <scope>NUCLEOTIDE SEQUENCE [LARGE SCALE GENOMIC DNA]</scope>
    <source>
        <strain evidence="5">JCM 17459</strain>
    </source>
</reference>
<proteinExistence type="predicted"/>
<evidence type="ECO:0000313" key="5">
    <source>
        <dbReference type="Proteomes" id="UP001499841"/>
    </source>
</evidence>
<sequence>MPTDEGRSVWTRPAFVGSAVLLLALAILAGWLLTRGDGAPADPGAAASPGVSQPPTPDPTGTDDPATTAPPSAGPSACGLTAEADSGTLTRAPDARWDLVGTVAAPSVEGQGPGEDDDGLRTCYARTPTGALLAAANVAAMGSNATLVERMTAEMTAAGPGREAALERIADEGAPAVPAVVRYQIRGFRLLDYTGTEASVDLALGVEGGLTGSFVLDLRWEDGDWKVVLTDDGGLGSLPAPVPDLTGYTLWSGA</sequence>
<name>A0ABP8EXA1_9MICO</name>
<dbReference type="InterPro" id="IPR058488">
    <property type="entry name" value="DUF8175"/>
</dbReference>
<feature type="domain" description="DUF8175" evidence="3">
    <location>
        <begin position="63"/>
        <end position="249"/>
    </location>
</feature>
<keyword evidence="2" id="KW-0812">Transmembrane</keyword>
<feature type="region of interest" description="Disordered" evidence="1">
    <location>
        <begin position="42"/>
        <end position="82"/>
    </location>
</feature>
<gene>
    <name evidence="4" type="ORF">GCM10022262_29680</name>
</gene>
<organism evidence="4 5">
    <name type="scientific">Georgenia daeguensis</name>
    <dbReference type="NCBI Taxonomy" id="908355"/>
    <lineage>
        <taxon>Bacteria</taxon>
        <taxon>Bacillati</taxon>
        <taxon>Actinomycetota</taxon>
        <taxon>Actinomycetes</taxon>
        <taxon>Micrococcales</taxon>
        <taxon>Bogoriellaceae</taxon>
        <taxon>Georgenia</taxon>
    </lineage>
</organism>
<dbReference type="RefSeq" id="WP_345042737.1">
    <property type="nucleotide sequence ID" value="NZ_BAABBA010000015.1"/>
</dbReference>
<dbReference type="EMBL" id="BAABBA010000015">
    <property type="protein sequence ID" value="GAA4288608.1"/>
    <property type="molecule type" value="Genomic_DNA"/>
</dbReference>
<evidence type="ECO:0000256" key="1">
    <source>
        <dbReference type="SAM" id="MobiDB-lite"/>
    </source>
</evidence>
<evidence type="ECO:0000256" key="2">
    <source>
        <dbReference type="SAM" id="Phobius"/>
    </source>
</evidence>
<feature type="compositionally biased region" description="Low complexity" evidence="1">
    <location>
        <begin position="59"/>
        <end position="77"/>
    </location>
</feature>
<keyword evidence="2" id="KW-1133">Transmembrane helix</keyword>
<keyword evidence="5" id="KW-1185">Reference proteome</keyword>
<evidence type="ECO:0000313" key="4">
    <source>
        <dbReference type="EMBL" id="GAA4288608.1"/>
    </source>
</evidence>
<evidence type="ECO:0000259" key="3">
    <source>
        <dbReference type="Pfam" id="PF26526"/>
    </source>
</evidence>
<comment type="caution">
    <text evidence="4">The sequence shown here is derived from an EMBL/GenBank/DDBJ whole genome shotgun (WGS) entry which is preliminary data.</text>
</comment>
<dbReference type="Proteomes" id="UP001499841">
    <property type="component" value="Unassembled WGS sequence"/>
</dbReference>
<keyword evidence="2" id="KW-0472">Membrane</keyword>
<accession>A0ABP8EXA1</accession>
<dbReference type="Pfam" id="PF26526">
    <property type="entry name" value="DUF8175"/>
    <property type="match status" value="1"/>
</dbReference>
<protein>
    <recommendedName>
        <fullName evidence="3">DUF8175 domain-containing protein</fullName>
    </recommendedName>
</protein>